<keyword evidence="1" id="KW-0001">2Fe-2S</keyword>
<keyword evidence="2" id="KW-0479">Metal-binding</keyword>
<sequence>MATTREARSPRWLRLCRADEIGEAQSRGFDPDDEGQDSLFVVRWQGQLHGWRNACPHVGGAPMAWRRDAYLNAERTRIVCHAHGAEFMPDTGLCVQGPCRGERLINIELVVDADGELFAKK</sequence>
<reference evidence="6" key="1">
    <citation type="submission" date="2020-05" db="EMBL/GenBank/DDBJ databases">
        <title>Nod-independent and nitrogen-fixing Bradyrhizobium aeschynomene sp. nov. isolated from nodules of Aeschynomene indica.</title>
        <authorList>
            <person name="Zhang Z."/>
        </authorList>
    </citation>
    <scope>NUCLEOTIDE SEQUENCE</scope>
    <source>
        <strain evidence="6">83012</strain>
    </source>
</reference>
<dbReference type="Proteomes" id="UP000886476">
    <property type="component" value="Unassembled WGS sequence"/>
</dbReference>
<keyword evidence="3" id="KW-0408">Iron</keyword>
<dbReference type="PROSITE" id="PS51296">
    <property type="entry name" value="RIESKE"/>
    <property type="match status" value="1"/>
</dbReference>
<dbReference type="InterPro" id="IPR036922">
    <property type="entry name" value="Rieske_2Fe-2S_sf"/>
</dbReference>
<dbReference type="EMBL" id="JABFDN010000008">
    <property type="protein sequence ID" value="NPU67798.1"/>
    <property type="molecule type" value="Genomic_DNA"/>
</dbReference>
<dbReference type="CDD" id="cd03467">
    <property type="entry name" value="Rieske"/>
    <property type="match status" value="1"/>
</dbReference>
<dbReference type="Gene3D" id="2.102.10.10">
    <property type="entry name" value="Rieske [2Fe-2S] iron-sulphur domain"/>
    <property type="match status" value="1"/>
</dbReference>
<comment type="caution">
    <text evidence="6">The sequence shown here is derived from an EMBL/GenBank/DDBJ whole genome shotgun (WGS) entry which is preliminary data.</text>
</comment>
<evidence type="ECO:0000259" key="5">
    <source>
        <dbReference type="PROSITE" id="PS51296"/>
    </source>
</evidence>
<evidence type="ECO:0000256" key="4">
    <source>
        <dbReference type="ARBA" id="ARBA00023014"/>
    </source>
</evidence>
<dbReference type="PANTHER" id="PTHR40261">
    <property type="match status" value="1"/>
</dbReference>
<dbReference type="SUPFAM" id="SSF50022">
    <property type="entry name" value="ISP domain"/>
    <property type="match status" value="1"/>
</dbReference>
<evidence type="ECO:0000256" key="3">
    <source>
        <dbReference type="ARBA" id="ARBA00023004"/>
    </source>
</evidence>
<organism evidence="6 7">
    <name type="scientific">Bradyrhizobium aeschynomenes</name>
    <dbReference type="NCBI Taxonomy" id="2734909"/>
    <lineage>
        <taxon>Bacteria</taxon>
        <taxon>Pseudomonadati</taxon>
        <taxon>Pseudomonadota</taxon>
        <taxon>Alphaproteobacteria</taxon>
        <taxon>Hyphomicrobiales</taxon>
        <taxon>Nitrobacteraceae</taxon>
        <taxon>Bradyrhizobium</taxon>
    </lineage>
</organism>
<protein>
    <submittedName>
        <fullName evidence="6">Rieske 2Fe-2S domain-containing protein</fullName>
    </submittedName>
</protein>
<evidence type="ECO:0000256" key="1">
    <source>
        <dbReference type="ARBA" id="ARBA00022714"/>
    </source>
</evidence>
<dbReference type="RefSeq" id="WP_172112882.1">
    <property type="nucleotide sequence ID" value="NZ_JABFDN010000008.1"/>
</dbReference>
<evidence type="ECO:0000313" key="7">
    <source>
        <dbReference type="Proteomes" id="UP000886476"/>
    </source>
</evidence>
<keyword evidence="7" id="KW-1185">Reference proteome</keyword>
<proteinExistence type="predicted"/>
<keyword evidence="4" id="KW-0411">Iron-sulfur</keyword>
<dbReference type="InterPro" id="IPR017941">
    <property type="entry name" value="Rieske_2Fe-2S"/>
</dbReference>
<evidence type="ECO:0000313" key="6">
    <source>
        <dbReference type="EMBL" id="NPU67798.1"/>
    </source>
</evidence>
<name>A0ABX2CIT6_9BRAD</name>
<evidence type="ECO:0000256" key="2">
    <source>
        <dbReference type="ARBA" id="ARBA00022723"/>
    </source>
</evidence>
<feature type="domain" description="Rieske" evidence="5">
    <location>
        <begin position="12"/>
        <end position="119"/>
    </location>
</feature>
<dbReference type="Pfam" id="PF00355">
    <property type="entry name" value="Rieske"/>
    <property type="match status" value="1"/>
</dbReference>
<accession>A0ABX2CIT6</accession>
<dbReference type="PANTHER" id="PTHR40261:SF1">
    <property type="entry name" value="RIESKE DOMAIN-CONTAINING PROTEIN"/>
    <property type="match status" value="1"/>
</dbReference>
<gene>
    <name evidence="6" type="ORF">HL667_22530</name>
</gene>